<name>A0A3M7TSM1_9BACI</name>
<dbReference type="InterPro" id="IPR000914">
    <property type="entry name" value="SBP_5_dom"/>
</dbReference>
<keyword evidence="1" id="KW-0238">DNA-binding</keyword>
<evidence type="ECO:0000259" key="2">
    <source>
        <dbReference type="Pfam" id="PF00496"/>
    </source>
</evidence>
<evidence type="ECO:0000313" key="5">
    <source>
        <dbReference type="Proteomes" id="UP000278746"/>
    </source>
</evidence>
<dbReference type="PANTHER" id="PTHR30290:SF72">
    <property type="entry name" value="HTH-TYPE TRANSCRIPTIONAL REGULATOR SGRR"/>
    <property type="match status" value="1"/>
</dbReference>
<evidence type="ECO:0000256" key="1">
    <source>
        <dbReference type="ARBA" id="ARBA00023125"/>
    </source>
</evidence>
<dbReference type="Proteomes" id="UP000278746">
    <property type="component" value="Unassembled WGS sequence"/>
</dbReference>
<proteinExistence type="predicted"/>
<protein>
    <recommendedName>
        <fullName evidence="6">ABC transporter substrate-binding protein</fullName>
    </recommendedName>
</protein>
<dbReference type="GO" id="GO:0015833">
    <property type="term" value="P:peptide transport"/>
    <property type="evidence" value="ECO:0007669"/>
    <property type="project" value="TreeGrafter"/>
</dbReference>
<dbReference type="OrthoDB" id="5894719at2"/>
<dbReference type="InterPro" id="IPR025370">
    <property type="entry name" value="SgrR_HTH_N"/>
</dbReference>
<accession>A0A3M7TSM1</accession>
<evidence type="ECO:0000313" key="4">
    <source>
        <dbReference type="EMBL" id="RNA68000.1"/>
    </source>
</evidence>
<gene>
    <name evidence="4" type="ORF">EBO34_15055</name>
</gene>
<dbReference type="GO" id="GO:1904680">
    <property type="term" value="F:peptide transmembrane transporter activity"/>
    <property type="evidence" value="ECO:0007669"/>
    <property type="project" value="TreeGrafter"/>
</dbReference>
<dbReference type="Pfam" id="PF12793">
    <property type="entry name" value="SgrR_N"/>
    <property type="match status" value="1"/>
</dbReference>
<evidence type="ECO:0000259" key="3">
    <source>
        <dbReference type="Pfam" id="PF12793"/>
    </source>
</evidence>
<comment type="caution">
    <text evidence="4">The sequence shown here is derived from an EMBL/GenBank/DDBJ whole genome shotgun (WGS) entry which is preliminary data.</text>
</comment>
<dbReference type="AlphaFoldDB" id="A0A3M7TSM1"/>
<dbReference type="Gene3D" id="3.10.105.10">
    <property type="entry name" value="Dipeptide-binding Protein, Domain 3"/>
    <property type="match status" value="1"/>
</dbReference>
<dbReference type="Gene3D" id="3.40.190.10">
    <property type="entry name" value="Periplasmic binding protein-like II"/>
    <property type="match status" value="1"/>
</dbReference>
<dbReference type="RefSeq" id="WP_122899969.1">
    <property type="nucleotide sequence ID" value="NZ_RHIB01000002.1"/>
</dbReference>
<dbReference type="Pfam" id="PF00496">
    <property type="entry name" value="SBP_bac_5"/>
    <property type="match status" value="1"/>
</dbReference>
<reference evidence="4 5" key="1">
    <citation type="submission" date="2018-10" db="EMBL/GenBank/DDBJ databases">
        <title>Bacillus Keqinensis sp. nov., a moderately halophilic bacterium isolated from a saline-alkaline lake.</title>
        <authorList>
            <person name="Wang H."/>
        </authorList>
    </citation>
    <scope>NUCLEOTIDE SEQUENCE [LARGE SCALE GENOMIC DNA]</scope>
    <source>
        <strain evidence="4 5">KQ-3</strain>
    </source>
</reference>
<dbReference type="SUPFAM" id="SSF53850">
    <property type="entry name" value="Periplasmic binding protein-like II"/>
    <property type="match status" value="1"/>
</dbReference>
<dbReference type="Gene3D" id="3.90.76.10">
    <property type="entry name" value="Dipeptide-binding Protein, Domain 1"/>
    <property type="match status" value="1"/>
</dbReference>
<feature type="domain" description="Transcriptional regulator SgrR N-terminal HTH" evidence="3">
    <location>
        <begin position="2"/>
        <end position="104"/>
    </location>
</feature>
<evidence type="ECO:0008006" key="6">
    <source>
        <dbReference type="Google" id="ProtNLM"/>
    </source>
</evidence>
<sequence>MRLIEYYIRLFITFAEIQREHQTSVTRYAISKELACSERNVIHVLNKMEGEKWIKVIRGKGRGNTTNITFLKSLEEMFERYEKYSPKTEDIERLISILEHDPHLNESHQLINTFINKLFGTYSKKPRNDDYESEYLKIPYFRSLYSLDPSQVERQTERHFVKQIFNTLVTYNEEKKEIEPCLSHYWEIDRDGKTYTFYLRKGVSFHDSKHLVAEDIKFSFERLKKTPSKWIVKDLETIKCIGKYVVQFSFSKSLFHWLFLITSPKCSIVPNNYANKSMDEFTKLPLGTGPYRIKEHESNFLKLSVHHDYFQERAHIDEIDIFILPSIEKYLNLYDTNREPIFYIPFTTRKDDNQLQYIERRRLSVKYLMWNMNKEKIRTNEGIRRKLSVILNKMKMVKDLGYPRYEPANSFIKQHSSSQDGKYDREPYDYKIKEPLTLMTYDLSPNSEDVKWIQNECKKHGITIETKQFPFSTFINNVKNADLVLSEFVTEESEEISLYNLVESQTGVINNLIDQQNKVTIERTLNNAFQQEEIQQRIEVFTKIDALLCKSCVTVPLYWTFQKALYDQNLMGVSLSTNGLVPLKDLFYREQLGSYQ</sequence>
<organism evidence="4 5">
    <name type="scientific">Alteribacter keqinensis</name>
    <dbReference type="NCBI Taxonomy" id="2483800"/>
    <lineage>
        <taxon>Bacteria</taxon>
        <taxon>Bacillati</taxon>
        <taxon>Bacillota</taxon>
        <taxon>Bacilli</taxon>
        <taxon>Bacillales</taxon>
        <taxon>Bacillaceae</taxon>
        <taxon>Alteribacter</taxon>
    </lineage>
</organism>
<dbReference type="PANTHER" id="PTHR30290">
    <property type="entry name" value="PERIPLASMIC BINDING COMPONENT OF ABC TRANSPORTER"/>
    <property type="match status" value="1"/>
</dbReference>
<dbReference type="InterPro" id="IPR039424">
    <property type="entry name" value="SBP_5"/>
</dbReference>
<keyword evidence="5" id="KW-1185">Reference proteome</keyword>
<dbReference type="EMBL" id="RHIB01000002">
    <property type="protein sequence ID" value="RNA68000.1"/>
    <property type="molecule type" value="Genomic_DNA"/>
</dbReference>
<dbReference type="GO" id="GO:0003677">
    <property type="term" value="F:DNA binding"/>
    <property type="evidence" value="ECO:0007669"/>
    <property type="project" value="UniProtKB-KW"/>
</dbReference>
<feature type="domain" description="Solute-binding protein family 5" evidence="2">
    <location>
        <begin position="177"/>
        <end position="491"/>
    </location>
</feature>